<reference evidence="2" key="1">
    <citation type="submission" date="2014-09" db="EMBL/GenBank/DDBJ databases">
        <authorList>
            <person name="Magalhaes I.L.F."/>
            <person name="Oliveira U."/>
            <person name="Santos F.R."/>
            <person name="Vidigal T.H.D.A."/>
            <person name="Brescovit A.D."/>
            <person name="Santos A.J."/>
        </authorList>
    </citation>
    <scope>NUCLEOTIDE SEQUENCE</scope>
    <source>
        <tissue evidence="2">Shoot tissue taken approximately 20 cm above the soil surface</tissue>
    </source>
</reference>
<evidence type="ECO:0000313" key="2">
    <source>
        <dbReference type="EMBL" id="JAE34612.1"/>
    </source>
</evidence>
<evidence type="ECO:0000256" key="1">
    <source>
        <dbReference type="SAM" id="MobiDB-lite"/>
    </source>
</evidence>
<protein>
    <submittedName>
        <fullName evidence="2">Uncharacterized protein</fullName>
    </submittedName>
</protein>
<name>A0A0A9HD21_ARUDO</name>
<organism evidence="2">
    <name type="scientific">Arundo donax</name>
    <name type="common">Giant reed</name>
    <name type="synonym">Donax arundinaceus</name>
    <dbReference type="NCBI Taxonomy" id="35708"/>
    <lineage>
        <taxon>Eukaryota</taxon>
        <taxon>Viridiplantae</taxon>
        <taxon>Streptophyta</taxon>
        <taxon>Embryophyta</taxon>
        <taxon>Tracheophyta</taxon>
        <taxon>Spermatophyta</taxon>
        <taxon>Magnoliopsida</taxon>
        <taxon>Liliopsida</taxon>
        <taxon>Poales</taxon>
        <taxon>Poaceae</taxon>
        <taxon>PACMAD clade</taxon>
        <taxon>Arundinoideae</taxon>
        <taxon>Arundineae</taxon>
        <taxon>Arundo</taxon>
    </lineage>
</organism>
<accession>A0A0A9HD21</accession>
<feature type="region of interest" description="Disordered" evidence="1">
    <location>
        <begin position="1"/>
        <end position="21"/>
    </location>
</feature>
<dbReference type="AlphaFoldDB" id="A0A0A9HD21"/>
<dbReference type="EMBL" id="GBRH01163284">
    <property type="protein sequence ID" value="JAE34612.1"/>
    <property type="molecule type" value="Transcribed_RNA"/>
</dbReference>
<sequence length="21" mass="2445">MSLRRSTSPPSMVNLGRRRSR</sequence>
<reference evidence="2" key="2">
    <citation type="journal article" date="2015" name="Data Brief">
        <title>Shoot transcriptome of the giant reed, Arundo donax.</title>
        <authorList>
            <person name="Barrero R.A."/>
            <person name="Guerrero F.D."/>
            <person name="Moolhuijzen P."/>
            <person name="Goolsby J.A."/>
            <person name="Tidwell J."/>
            <person name="Bellgard S.E."/>
            <person name="Bellgard M.I."/>
        </authorList>
    </citation>
    <scope>NUCLEOTIDE SEQUENCE</scope>
    <source>
        <tissue evidence="2">Shoot tissue taken approximately 20 cm above the soil surface</tissue>
    </source>
</reference>
<proteinExistence type="predicted"/>
<feature type="compositionally biased region" description="Polar residues" evidence="1">
    <location>
        <begin position="1"/>
        <end position="11"/>
    </location>
</feature>